<evidence type="ECO:0000313" key="1">
    <source>
        <dbReference type="EMBL" id="MBB5338691.1"/>
    </source>
</evidence>
<dbReference type="Proteomes" id="UP000569005">
    <property type="component" value="Unassembled WGS sequence"/>
</dbReference>
<proteinExistence type="predicted"/>
<name>A0ACC5NWA3_9BACT</name>
<protein>
    <submittedName>
        <fullName evidence="1">HicB family RNase H-like nuclease</fullName>
    </submittedName>
</protein>
<organism evidence="1 2">
    <name type="scientific">Tunturiibacter gelidiferens</name>
    <dbReference type="NCBI Taxonomy" id="3069689"/>
    <lineage>
        <taxon>Bacteria</taxon>
        <taxon>Pseudomonadati</taxon>
        <taxon>Acidobacteriota</taxon>
        <taxon>Terriglobia</taxon>
        <taxon>Terriglobales</taxon>
        <taxon>Acidobacteriaceae</taxon>
        <taxon>Tunturiibacter</taxon>
    </lineage>
</organism>
<accession>A0ACC5NWA3</accession>
<keyword evidence="2" id="KW-1185">Reference proteome</keyword>
<dbReference type="EMBL" id="JACHEA010000001">
    <property type="protein sequence ID" value="MBB5338691.1"/>
    <property type="molecule type" value="Genomic_DNA"/>
</dbReference>
<reference evidence="1" key="1">
    <citation type="submission" date="2020-08" db="EMBL/GenBank/DDBJ databases">
        <title>Genomic Encyclopedia of Type Strains, Phase IV (KMG-V): Genome sequencing to study the core and pangenomes of soil and plant-associated prokaryotes.</title>
        <authorList>
            <person name="Whitman W."/>
        </authorList>
    </citation>
    <scope>NUCLEOTIDE SEQUENCE</scope>
    <source>
        <strain evidence="1">M8UP15</strain>
    </source>
</reference>
<comment type="caution">
    <text evidence="1">The sequence shown here is derived from an EMBL/GenBank/DDBJ whole genome shotgun (WGS) entry which is preliminary data.</text>
</comment>
<gene>
    <name evidence="1" type="ORF">HDF13_001024</name>
</gene>
<sequence>MPKQPKPKKVGRPALPKGHAKASIVPVRFKAEDLEKINAAAKANKQTLSEWIRSTLHAKLEA</sequence>
<evidence type="ECO:0000313" key="2">
    <source>
        <dbReference type="Proteomes" id="UP000569005"/>
    </source>
</evidence>